<dbReference type="EMBL" id="VOQS01000005">
    <property type="protein sequence ID" value="TXC79238.1"/>
    <property type="molecule type" value="Genomic_DNA"/>
</dbReference>
<dbReference type="PANTHER" id="PTHR11706:SF33">
    <property type="entry name" value="NATURAL RESISTANCE-ASSOCIATED MACROPHAGE PROTEIN 2"/>
    <property type="match status" value="1"/>
</dbReference>
<keyword evidence="2" id="KW-0813">Transport</keyword>
<name>A0A5C6V5V7_9BURK</name>
<dbReference type="Pfam" id="PF01566">
    <property type="entry name" value="Nramp"/>
    <property type="match status" value="1"/>
</dbReference>
<keyword evidence="6 7" id="KW-0472">Membrane</keyword>
<dbReference type="PANTHER" id="PTHR11706">
    <property type="entry name" value="SOLUTE CARRIER PROTEIN FAMILY 11 MEMBER"/>
    <property type="match status" value="1"/>
</dbReference>
<accession>A0A5C6V5V7</accession>
<evidence type="ECO:0000256" key="3">
    <source>
        <dbReference type="ARBA" id="ARBA00022692"/>
    </source>
</evidence>
<reference evidence="8 9" key="1">
    <citation type="journal article" date="2018" name="Int. J. Syst. Evol. Microbiol.">
        <title>Paraburkholderia azotifigens sp. nov., a nitrogen-fixing bacterium isolated from paddy soil.</title>
        <authorList>
            <person name="Choi G.M."/>
            <person name="Im W.T."/>
        </authorList>
    </citation>
    <scope>NUCLEOTIDE SEQUENCE [LARGE SCALE GENOMIC DNA]</scope>
    <source>
        <strain evidence="8 9">NF 2-5-3</strain>
    </source>
</reference>
<feature type="transmembrane region" description="Helical" evidence="7">
    <location>
        <begin position="255"/>
        <end position="276"/>
    </location>
</feature>
<comment type="subcellular location">
    <subcellularLocation>
        <location evidence="1">Membrane</location>
        <topology evidence="1">Multi-pass membrane protein</topology>
    </subcellularLocation>
</comment>
<protein>
    <submittedName>
        <fullName evidence="8">Divalent metal cation transporter</fullName>
    </submittedName>
</protein>
<feature type="transmembrane region" description="Helical" evidence="7">
    <location>
        <begin position="300"/>
        <end position="327"/>
    </location>
</feature>
<feature type="transmembrane region" description="Helical" evidence="7">
    <location>
        <begin position="160"/>
        <end position="179"/>
    </location>
</feature>
<sequence length="432" mass="46143">MKTYENGQSEPELVVEDEAERSWMKRLGPGLITGAADDDPSGIATYTQAGAQFGFGLLWTMLLTYPLMVAIQSVSARLGRVTGRGLATNLRRHYPAPILYAAVMVLLVANTINIAADLAAMGAATKLVLGGPVQLYVVILGTGSLLLQVFVTYERYARFLKWLTLALFAYVAMVFVVPVDWTAVGLSIVRPPVIFSGDYLTTVVAVFGTTISPYLFFWQASQEVEEIRSHPAQQPLLRAPMQASVQLKRISIDTWVGMALSNAVAFFIMLSAAATLHTHHVEVKTTADAASALKPIAGELAFALFSLGIVGTGLLALPVLAGSAAYATAGAMKWRNSLALQVNLAKQFYAVIAVAILGGVALTFMHLDPIKALYWSAVINGIAAVPIMTLVMLMAGSRSVMGKFAVKGALLWSGWLATGAMIVAAIGMFWPT</sequence>
<gene>
    <name evidence="8" type="ORF">FRZ40_33065</name>
</gene>
<dbReference type="GO" id="GO:0015086">
    <property type="term" value="F:cadmium ion transmembrane transporter activity"/>
    <property type="evidence" value="ECO:0007669"/>
    <property type="project" value="TreeGrafter"/>
</dbReference>
<proteinExistence type="predicted"/>
<comment type="caution">
    <text evidence="8">The sequence shown here is derived from an EMBL/GenBank/DDBJ whole genome shotgun (WGS) entry which is preliminary data.</text>
</comment>
<evidence type="ECO:0000313" key="8">
    <source>
        <dbReference type="EMBL" id="TXC79238.1"/>
    </source>
</evidence>
<feature type="transmembrane region" description="Helical" evidence="7">
    <location>
        <begin position="199"/>
        <end position="218"/>
    </location>
</feature>
<evidence type="ECO:0000313" key="9">
    <source>
        <dbReference type="Proteomes" id="UP000321776"/>
    </source>
</evidence>
<evidence type="ECO:0000256" key="5">
    <source>
        <dbReference type="ARBA" id="ARBA00022989"/>
    </source>
</evidence>
<dbReference type="InterPro" id="IPR001046">
    <property type="entry name" value="NRAMP_fam"/>
</dbReference>
<dbReference type="Proteomes" id="UP000321776">
    <property type="component" value="Unassembled WGS sequence"/>
</dbReference>
<dbReference type="GO" id="GO:0015293">
    <property type="term" value="F:symporter activity"/>
    <property type="evidence" value="ECO:0007669"/>
    <property type="project" value="UniProtKB-KW"/>
</dbReference>
<dbReference type="AlphaFoldDB" id="A0A5C6V5V7"/>
<keyword evidence="4" id="KW-0769">Symport</keyword>
<keyword evidence="5 7" id="KW-1133">Transmembrane helix</keyword>
<feature type="transmembrane region" description="Helical" evidence="7">
    <location>
        <begin position="373"/>
        <end position="397"/>
    </location>
</feature>
<feature type="transmembrane region" description="Helical" evidence="7">
    <location>
        <begin position="348"/>
        <end position="367"/>
    </location>
</feature>
<feature type="transmembrane region" description="Helical" evidence="7">
    <location>
        <begin position="133"/>
        <end position="153"/>
    </location>
</feature>
<dbReference type="GO" id="GO:0005384">
    <property type="term" value="F:manganese ion transmembrane transporter activity"/>
    <property type="evidence" value="ECO:0007669"/>
    <property type="project" value="TreeGrafter"/>
</dbReference>
<feature type="transmembrane region" description="Helical" evidence="7">
    <location>
        <begin position="409"/>
        <end position="430"/>
    </location>
</feature>
<dbReference type="GO" id="GO:0034755">
    <property type="term" value="P:iron ion transmembrane transport"/>
    <property type="evidence" value="ECO:0007669"/>
    <property type="project" value="TreeGrafter"/>
</dbReference>
<evidence type="ECO:0000256" key="2">
    <source>
        <dbReference type="ARBA" id="ARBA00022448"/>
    </source>
</evidence>
<evidence type="ECO:0000256" key="1">
    <source>
        <dbReference type="ARBA" id="ARBA00004141"/>
    </source>
</evidence>
<feature type="transmembrane region" description="Helical" evidence="7">
    <location>
        <begin position="98"/>
        <end position="121"/>
    </location>
</feature>
<organism evidence="8 9">
    <name type="scientific">Paraburkholderia azotifigens</name>
    <dbReference type="NCBI Taxonomy" id="2057004"/>
    <lineage>
        <taxon>Bacteria</taxon>
        <taxon>Pseudomonadati</taxon>
        <taxon>Pseudomonadota</taxon>
        <taxon>Betaproteobacteria</taxon>
        <taxon>Burkholderiales</taxon>
        <taxon>Burkholderiaceae</taxon>
        <taxon>Paraburkholderia</taxon>
    </lineage>
</organism>
<evidence type="ECO:0000256" key="4">
    <source>
        <dbReference type="ARBA" id="ARBA00022847"/>
    </source>
</evidence>
<feature type="transmembrane region" description="Helical" evidence="7">
    <location>
        <begin position="57"/>
        <end position="78"/>
    </location>
</feature>
<evidence type="ECO:0000256" key="7">
    <source>
        <dbReference type="SAM" id="Phobius"/>
    </source>
</evidence>
<dbReference type="GO" id="GO:0005886">
    <property type="term" value="C:plasma membrane"/>
    <property type="evidence" value="ECO:0007669"/>
    <property type="project" value="TreeGrafter"/>
</dbReference>
<evidence type="ECO:0000256" key="6">
    <source>
        <dbReference type="ARBA" id="ARBA00023136"/>
    </source>
</evidence>
<keyword evidence="3 7" id="KW-0812">Transmembrane</keyword>